<dbReference type="Pfam" id="PF16403">
    <property type="entry name" value="Bact_surface_Ig-like"/>
    <property type="match status" value="1"/>
</dbReference>
<organism evidence="3 4">
    <name type="scientific">Candidatus Fimiplasma intestinipullorum</name>
    <dbReference type="NCBI Taxonomy" id="2840825"/>
    <lineage>
        <taxon>Bacteria</taxon>
        <taxon>Bacillati</taxon>
        <taxon>Bacillota</taxon>
        <taxon>Clostridia</taxon>
        <taxon>Eubacteriales</taxon>
        <taxon>Candidatus Fimiplasma</taxon>
    </lineage>
</organism>
<dbReference type="AlphaFoldDB" id="A0A9D1HPQ1"/>
<reference evidence="3" key="1">
    <citation type="submission" date="2020-10" db="EMBL/GenBank/DDBJ databases">
        <authorList>
            <person name="Gilroy R."/>
        </authorList>
    </citation>
    <scope>NUCLEOTIDE SEQUENCE</scope>
    <source>
        <strain evidence="3">CHK195-11698</strain>
    </source>
</reference>
<evidence type="ECO:0000313" key="4">
    <source>
        <dbReference type="Proteomes" id="UP000824175"/>
    </source>
</evidence>
<feature type="transmembrane region" description="Helical" evidence="1">
    <location>
        <begin position="6"/>
        <end position="25"/>
    </location>
</feature>
<feature type="domain" description="Pesticidal crystal protein Cry22Aa Ig-like" evidence="2">
    <location>
        <begin position="189"/>
        <end position="259"/>
    </location>
</feature>
<dbReference type="InterPro" id="IPR032179">
    <property type="entry name" value="Cry22Aa_Ig-like"/>
</dbReference>
<gene>
    <name evidence="3" type="ORF">IAD15_07855</name>
</gene>
<evidence type="ECO:0000259" key="2">
    <source>
        <dbReference type="Pfam" id="PF16403"/>
    </source>
</evidence>
<dbReference type="Proteomes" id="UP000824175">
    <property type="component" value="Unassembled WGS sequence"/>
</dbReference>
<protein>
    <submittedName>
        <fullName evidence="3">DUF5011 domain-containing protein</fullName>
    </submittedName>
</protein>
<dbReference type="EMBL" id="DVMJ01000065">
    <property type="protein sequence ID" value="HIU13966.1"/>
    <property type="molecule type" value="Genomic_DNA"/>
</dbReference>
<proteinExistence type="predicted"/>
<comment type="caution">
    <text evidence="3">The sequence shown here is derived from an EMBL/GenBank/DDBJ whole genome shotgun (WGS) entry which is preliminary data.</text>
</comment>
<dbReference type="InterPro" id="IPR013783">
    <property type="entry name" value="Ig-like_fold"/>
</dbReference>
<keyword evidence="1" id="KW-0472">Membrane</keyword>
<accession>A0A9D1HPQ1</accession>
<name>A0A9D1HPQ1_9FIRM</name>
<evidence type="ECO:0000313" key="3">
    <source>
        <dbReference type="EMBL" id="HIU13966.1"/>
    </source>
</evidence>
<keyword evidence="1" id="KW-1133">Transmembrane helix</keyword>
<dbReference type="Gene3D" id="2.60.40.10">
    <property type="entry name" value="Immunoglobulins"/>
    <property type="match status" value="1"/>
</dbReference>
<sequence>MEKKVIATTIGILAAFVALMTVLLVRIAPVTIKRATFSFQVHSELPTDPSYYIHANDTVLTSCVVDLSQVDVEVMATYPAYIEYNGQRFSFSVVIEDTIPPSIQLKDGNTTVKCYVGQTIRAADLVTVSDDSEYTVYFKLDDGSYVETMTLKEEMRRDFPIYAKDASGNEQSPVRVILDVSLDDEKPVISGVDTTSLKLNASFDPYEGVTATDNVDGDLTSEITIEGSVDTHTLGTYRLTYRVTDSSGNQAVVTRTVVVSEDGQRGQNDVGDGPFLTNSQVEARNQKVSSLMEGELDIFSDESFVRELNHYLCTHFSPSASAQTSYDVIVNQEGNRVAMARAVKVFLDEKGLSNQIVYGSQSGMVWNIVKIGNHYRHLDVYGNYEAGDESLYLLKTTNQLDESHQYATSQYPTCE</sequence>
<evidence type="ECO:0000256" key="1">
    <source>
        <dbReference type="SAM" id="Phobius"/>
    </source>
</evidence>
<reference evidence="3" key="2">
    <citation type="journal article" date="2021" name="PeerJ">
        <title>Extensive microbial diversity within the chicken gut microbiome revealed by metagenomics and culture.</title>
        <authorList>
            <person name="Gilroy R."/>
            <person name="Ravi A."/>
            <person name="Getino M."/>
            <person name="Pursley I."/>
            <person name="Horton D.L."/>
            <person name="Alikhan N.F."/>
            <person name="Baker D."/>
            <person name="Gharbi K."/>
            <person name="Hall N."/>
            <person name="Watson M."/>
            <person name="Adriaenssens E.M."/>
            <person name="Foster-Nyarko E."/>
            <person name="Jarju S."/>
            <person name="Secka A."/>
            <person name="Antonio M."/>
            <person name="Oren A."/>
            <person name="Chaudhuri R.R."/>
            <person name="La Ragione R."/>
            <person name="Hildebrand F."/>
            <person name="Pallen M.J."/>
        </authorList>
    </citation>
    <scope>NUCLEOTIDE SEQUENCE</scope>
    <source>
        <strain evidence="3">CHK195-11698</strain>
    </source>
</reference>
<keyword evidence="1" id="KW-0812">Transmembrane</keyword>